<dbReference type="Proteomes" id="UP000323917">
    <property type="component" value="Chromosome"/>
</dbReference>
<proteinExistence type="predicted"/>
<evidence type="ECO:0008006" key="3">
    <source>
        <dbReference type="Google" id="ProtNLM"/>
    </source>
</evidence>
<dbReference type="AlphaFoldDB" id="A0A5B9Q5G3"/>
<dbReference type="OrthoDB" id="286361at2"/>
<reference evidence="1 2" key="1">
    <citation type="submission" date="2019-08" db="EMBL/GenBank/DDBJ databases">
        <title>Deep-cultivation of Planctomycetes and their phenomic and genomic characterization uncovers novel biology.</title>
        <authorList>
            <person name="Wiegand S."/>
            <person name="Jogler M."/>
            <person name="Boedeker C."/>
            <person name="Pinto D."/>
            <person name="Vollmers J."/>
            <person name="Rivas-Marin E."/>
            <person name="Kohn T."/>
            <person name="Peeters S.H."/>
            <person name="Heuer A."/>
            <person name="Rast P."/>
            <person name="Oberbeckmann S."/>
            <person name="Bunk B."/>
            <person name="Jeske O."/>
            <person name="Meyerdierks A."/>
            <person name="Storesund J.E."/>
            <person name="Kallscheuer N."/>
            <person name="Luecker S."/>
            <person name="Lage O.M."/>
            <person name="Pohl T."/>
            <person name="Merkel B.J."/>
            <person name="Hornburger P."/>
            <person name="Mueller R.-W."/>
            <person name="Bruemmer F."/>
            <person name="Labrenz M."/>
            <person name="Spormann A.M."/>
            <person name="Op den Camp H."/>
            <person name="Overmann J."/>
            <person name="Amann R."/>
            <person name="Jetten M.S.M."/>
            <person name="Mascher T."/>
            <person name="Medema M.H."/>
            <person name="Devos D.P."/>
            <person name="Kaster A.-K."/>
            <person name="Ovreas L."/>
            <person name="Rohde M."/>
            <person name="Galperin M.Y."/>
            <person name="Jogler C."/>
        </authorList>
    </citation>
    <scope>NUCLEOTIDE SEQUENCE [LARGE SCALE GENOMIC DNA]</scope>
    <source>
        <strain evidence="1 2">Pr1d</strain>
    </source>
</reference>
<dbReference type="KEGG" id="bgok:Pr1d_01700"/>
<evidence type="ECO:0000313" key="1">
    <source>
        <dbReference type="EMBL" id="QEG32909.1"/>
    </source>
</evidence>
<evidence type="ECO:0000313" key="2">
    <source>
        <dbReference type="Proteomes" id="UP000323917"/>
    </source>
</evidence>
<dbReference type="EMBL" id="CP042913">
    <property type="protein sequence ID" value="QEG32909.1"/>
    <property type="molecule type" value="Genomic_DNA"/>
</dbReference>
<dbReference type="PROSITE" id="PS51257">
    <property type="entry name" value="PROKAR_LIPOPROTEIN"/>
    <property type="match status" value="1"/>
</dbReference>
<name>A0A5B9Q5G3_9BACT</name>
<organism evidence="1 2">
    <name type="scientific">Bythopirellula goksoeyrii</name>
    <dbReference type="NCBI Taxonomy" id="1400387"/>
    <lineage>
        <taxon>Bacteria</taxon>
        <taxon>Pseudomonadati</taxon>
        <taxon>Planctomycetota</taxon>
        <taxon>Planctomycetia</taxon>
        <taxon>Pirellulales</taxon>
        <taxon>Lacipirellulaceae</taxon>
        <taxon>Bythopirellula</taxon>
    </lineage>
</organism>
<sequence>MLRLSRAGASQQAWLGLLISLAATLTGCDHGPQVVPVEGTVYYNDEPLPFGSVMFQPQMGQPAGARLNEDGTFELSTFSEFDGAIVGQHKVKVTCYASQSPQIENKKSVGEQTLGPSLIPEKYTYSDQSGLSVEILSVGNQPIELRLTGPPLKLPR</sequence>
<protein>
    <recommendedName>
        <fullName evidence="3">Carboxypeptidase regulatory-like domain-containing protein</fullName>
    </recommendedName>
</protein>
<dbReference type="RefSeq" id="WP_148071725.1">
    <property type="nucleotide sequence ID" value="NZ_CP042913.1"/>
</dbReference>
<keyword evidence="2" id="KW-1185">Reference proteome</keyword>
<gene>
    <name evidence="1" type="ORF">Pr1d_01700</name>
</gene>
<accession>A0A5B9Q5G3</accession>